<accession>A0A0G2E945</accession>
<dbReference type="CDD" id="cd01830">
    <property type="entry name" value="XynE_like"/>
    <property type="match status" value="1"/>
</dbReference>
<reference evidence="2 3" key="1">
    <citation type="submission" date="2015-03" db="EMBL/GenBank/DDBJ databases">
        <authorList>
            <person name="Morales-Cruz A."/>
            <person name="Amrine K.C."/>
            <person name="Cantu D."/>
        </authorList>
    </citation>
    <scope>NUCLEOTIDE SEQUENCE [LARGE SCALE GENOMIC DNA]</scope>
    <source>
        <strain evidence="2">DS831</strain>
    </source>
</reference>
<dbReference type="EMBL" id="LAQI01000116">
    <property type="protein sequence ID" value="KKY19089.1"/>
    <property type="molecule type" value="Genomic_DNA"/>
</dbReference>
<keyword evidence="1" id="KW-0732">Signal</keyword>
<dbReference type="SUPFAM" id="SSF52266">
    <property type="entry name" value="SGNH hydrolase"/>
    <property type="match status" value="1"/>
</dbReference>
<reference evidence="2 3" key="2">
    <citation type="submission" date="2015-05" db="EMBL/GenBank/DDBJ databases">
        <title>Distinctive expansion of gene families associated with plant cell wall degradation and secondary metabolism in the genomes of grapevine trunk pathogens.</title>
        <authorList>
            <person name="Lawrence D.P."/>
            <person name="Travadon R."/>
            <person name="Rolshausen P.E."/>
            <person name="Baumgartner K."/>
        </authorList>
    </citation>
    <scope>NUCLEOTIDE SEQUENCE [LARGE SCALE GENOMIC DNA]</scope>
    <source>
        <strain evidence="2">DS831</strain>
    </source>
</reference>
<evidence type="ECO:0000313" key="3">
    <source>
        <dbReference type="Proteomes" id="UP000034182"/>
    </source>
</evidence>
<dbReference type="PANTHER" id="PTHR43784:SF3">
    <property type="entry name" value="GDSL FAMILY LIPASE"/>
    <property type="match status" value="1"/>
</dbReference>
<protein>
    <submittedName>
        <fullName evidence="2">Putative extracellular gdsl-like lipase</fullName>
    </submittedName>
</protein>
<dbReference type="PANTHER" id="PTHR43784">
    <property type="entry name" value="GDSL-LIKE LIPASE/ACYLHYDROLASE, PUTATIVE (AFU_ORTHOLOGUE AFUA_2G00820)-RELATED"/>
    <property type="match status" value="1"/>
</dbReference>
<evidence type="ECO:0000313" key="2">
    <source>
        <dbReference type="EMBL" id="KKY19089.1"/>
    </source>
</evidence>
<dbReference type="Pfam" id="PF00657">
    <property type="entry name" value="Lipase_GDSL"/>
    <property type="match status" value="1"/>
</dbReference>
<feature type="signal peptide" evidence="1">
    <location>
        <begin position="1"/>
        <end position="28"/>
    </location>
</feature>
<gene>
    <name evidence="2" type="ORF">UCDDS831_g05721</name>
</gene>
<dbReference type="GO" id="GO:0016788">
    <property type="term" value="F:hydrolase activity, acting on ester bonds"/>
    <property type="evidence" value="ECO:0007669"/>
    <property type="project" value="InterPro"/>
</dbReference>
<name>A0A0G2E945_9PEZI</name>
<dbReference type="Gene3D" id="3.40.50.1110">
    <property type="entry name" value="SGNH hydrolase"/>
    <property type="match status" value="1"/>
</dbReference>
<organism evidence="2 3">
    <name type="scientific">Diplodia seriata</name>
    <dbReference type="NCBI Taxonomy" id="420778"/>
    <lineage>
        <taxon>Eukaryota</taxon>
        <taxon>Fungi</taxon>
        <taxon>Dikarya</taxon>
        <taxon>Ascomycota</taxon>
        <taxon>Pezizomycotina</taxon>
        <taxon>Dothideomycetes</taxon>
        <taxon>Dothideomycetes incertae sedis</taxon>
        <taxon>Botryosphaeriales</taxon>
        <taxon>Botryosphaeriaceae</taxon>
        <taxon>Diplodia</taxon>
    </lineage>
</organism>
<dbReference type="InterPro" id="IPR036514">
    <property type="entry name" value="SGNH_hydro_sf"/>
</dbReference>
<sequence>MLLPAAIPRLLLLLCSIAATTFTQQAAGTPAPPYEATFSGGHRVGHRRQDSGNHTAGRWVAAWTAMPQLTEPANLPPAPFNASDFVFRNATIRQTIRVTAGSSRVRLRLSNAFGRTALPIAGVTIGRPVAPGSAAVDVSTLRALTFSGGSPGFAVPAGALVVSDAVDLVPDGGVAAGDDLSISVYLADGQAGGAITSHPGSRTTSWMAFGDQTEAGDLSAAADDDDDVASVAHWYFISTLDAWVPSSSASAPPAGTLALVGDSITDGRGSTTDANDRWPDALLDRLQRLRHANDSSSSSSSSLLLSRVAIANQAAGGNRVLADGLGPNALGRFDRDVLSQPGVRWALVFEGVNDIGAAADEAAAQDAVGDALIAAYKQFALRAHAAGLPLLGATITPFNAPGFDVAAQPYSGAERERTRQRVNEFVRNSGGVFDAVVDFDAAVRDPDDETRLRAEYDSGDYLHLNPVGYRAMAEAFPVDALVQLAEGVDGYA</sequence>
<feature type="chain" id="PRO_5002543451" evidence="1">
    <location>
        <begin position="29"/>
        <end position="492"/>
    </location>
</feature>
<evidence type="ECO:0000256" key="1">
    <source>
        <dbReference type="SAM" id="SignalP"/>
    </source>
</evidence>
<dbReference type="AlphaFoldDB" id="A0A0G2E945"/>
<comment type="caution">
    <text evidence="2">The sequence shown here is derived from an EMBL/GenBank/DDBJ whole genome shotgun (WGS) entry which is preliminary data.</text>
</comment>
<dbReference type="Proteomes" id="UP000034182">
    <property type="component" value="Unassembled WGS sequence"/>
</dbReference>
<proteinExistence type="predicted"/>
<dbReference type="InterPro" id="IPR001087">
    <property type="entry name" value="GDSL"/>
</dbReference>
<dbReference type="InterPro" id="IPR053140">
    <property type="entry name" value="GDSL_Rv0518-like"/>
</dbReference>